<gene>
    <name evidence="4" type="ORF">Pla52n_52940</name>
</gene>
<dbReference type="PANTHER" id="PTHR19871">
    <property type="entry name" value="BETA TRANSDUCIN-RELATED PROTEIN"/>
    <property type="match status" value="1"/>
</dbReference>
<organism evidence="4 5">
    <name type="scientific">Stieleria varia</name>
    <dbReference type="NCBI Taxonomy" id="2528005"/>
    <lineage>
        <taxon>Bacteria</taxon>
        <taxon>Pseudomonadati</taxon>
        <taxon>Planctomycetota</taxon>
        <taxon>Planctomycetia</taxon>
        <taxon>Pirellulales</taxon>
        <taxon>Pirellulaceae</taxon>
        <taxon>Stieleria</taxon>
    </lineage>
</organism>
<dbReference type="Pfam" id="PF25469">
    <property type="entry name" value="WHD_NWD1"/>
    <property type="match status" value="1"/>
</dbReference>
<dbReference type="RefSeq" id="WP_146522332.1">
    <property type="nucleotide sequence ID" value="NZ_CP151726.1"/>
</dbReference>
<dbReference type="InterPro" id="IPR057588">
    <property type="entry name" value="NWD1/2-like_WH"/>
</dbReference>
<sequence length="799" mass="92001">MNAWFGESRPLFRVFVSSSFRDFRIERELLNQLVFPRLREFCESRDARFQAIDLRWGISEEATENHQTMRICLDELRRCQSTTPRPNFLMLLGDRYGWRPLPSEIPEIEFQQLCDAVERSQDSSPESELSQLQRFYRLDLNAIEPERVLQPRDASFDEAQLRFILQQAALRAFAEDDPRRSKYFDSATHQEIRNGALASVQASEHVVCYSRNLNYFARQRSQSRDKVIDQEYHEYCDLVDDDGTWDIKADQRLCNLKSELRDRLGARFRSYDVSSPNDEAWLRSFTEGVFLDLSSIIQDALDERDVIAESMDSEATLHAMFGDQRCRHFTGRVEERERISEYLRQGSHDQPLLISGPGGSGKTALMANTAAELDSPEHSNTVTIVRFLGVTPSASDLRSMLISLTDEIRFRFQLQDESPSLSEMNEVVRYFHETLAIASANKTLVILLDALDQLNEVDGAHQLAWIPWNSLPGNCRLVLSMLDSDDSMVTIESRAIYERATSRIPTRNHIQLGRMSRIQGKELLNRWHADVGRRLTTKQQESILDGFESQQCGLPLWLKLAFEESRHWKSYDALPTGHDGSPGLSPGVPGILCDLFSRLEDNRAHGEVLTRRALGYIAAGRRGLTEDELIDVLSTDEDVMQDFALRSPTERESGQRQSRLPVLIWSRLHGDLESYLTDRNAFGTTVLSFYHRQVEDAVRRRYLDDGERLYLHQKLAKYFGDDTRHPYFLEDIDAQRERSRAFPPTPRPVNIRKVDELPYHTLEVAKLTGKDDPTALEWKAVADLLLNWEFLEAKAEAKP</sequence>
<dbReference type="AlphaFoldDB" id="A0A5C6A849"/>
<reference evidence="4 5" key="1">
    <citation type="submission" date="2019-02" db="EMBL/GenBank/DDBJ databases">
        <title>Deep-cultivation of Planctomycetes and their phenomic and genomic characterization uncovers novel biology.</title>
        <authorList>
            <person name="Wiegand S."/>
            <person name="Jogler M."/>
            <person name="Boedeker C."/>
            <person name="Pinto D."/>
            <person name="Vollmers J."/>
            <person name="Rivas-Marin E."/>
            <person name="Kohn T."/>
            <person name="Peeters S.H."/>
            <person name="Heuer A."/>
            <person name="Rast P."/>
            <person name="Oberbeckmann S."/>
            <person name="Bunk B."/>
            <person name="Jeske O."/>
            <person name="Meyerdierks A."/>
            <person name="Storesund J.E."/>
            <person name="Kallscheuer N."/>
            <person name="Luecker S."/>
            <person name="Lage O.M."/>
            <person name="Pohl T."/>
            <person name="Merkel B.J."/>
            <person name="Hornburger P."/>
            <person name="Mueller R.-W."/>
            <person name="Bruemmer F."/>
            <person name="Labrenz M."/>
            <person name="Spormann A.M."/>
            <person name="Op Den Camp H."/>
            <person name="Overmann J."/>
            <person name="Amann R."/>
            <person name="Jetten M.S.M."/>
            <person name="Mascher T."/>
            <person name="Medema M.H."/>
            <person name="Devos D.P."/>
            <person name="Kaster A.-K."/>
            <person name="Ovreas L."/>
            <person name="Rohde M."/>
            <person name="Galperin M.Y."/>
            <person name="Jogler C."/>
        </authorList>
    </citation>
    <scope>NUCLEOTIDE SEQUENCE [LARGE SCALE GENOMIC DNA]</scope>
    <source>
        <strain evidence="4 5">Pla52n</strain>
    </source>
</reference>
<dbReference type="InterPro" id="IPR003593">
    <property type="entry name" value="AAA+_ATPase"/>
</dbReference>
<dbReference type="EMBL" id="SJPN01000007">
    <property type="protein sequence ID" value="TWT94473.1"/>
    <property type="molecule type" value="Genomic_DNA"/>
</dbReference>
<dbReference type="InterPro" id="IPR025139">
    <property type="entry name" value="DUF4062"/>
</dbReference>
<dbReference type="Pfam" id="PF13191">
    <property type="entry name" value="AAA_16"/>
    <property type="match status" value="1"/>
</dbReference>
<keyword evidence="5" id="KW-1185">Reference proteome</keyword>
<dbReference type="InterPro" id="IPR027417">
    <property type="entry name" value="P-loop_NTPase"/>
</dbReference>
<evidence type="ECO:0000313" key="4">
    <source>
        <dbReference type="EMBL" id="TWT94473.1"/>
    </source>
</evidence>
<protein>
    <submittedName>
        <fullName evidence="4">NACHT domain protein</fullName>
    </submittedName>
</protein>
<dbReference type="Pfam" id="PF13271">
    <property type="entry name" value="DUF4062"/>
    <property type="match status" value="1"/>
</dbReference>
<dbReference type="Proteomes" id="UP000320176">
    <property type="component" value="Unassembled WGS sequence"/>
</dbReference>
<dbReference type="InterPro" id="IPR041664">
    <property type="entry name" value="AAA_16"/>
</dbReference>
<name>A0A5C6A849_9BACT</name>
<dbReference type="Gene3D" id="3.40.50.300">
    <property type="entry name" value="P-loop containing nucleotide triphosphate hydrolases"/>
    <property type="match status" value="1"/>
</dbReference>
<dbReference type="SMART" id="SM00382">
    <property type="entry name" value="AAA"/>
    <property type="match status" value="1"/>
</dbReference>
<accession>A0A5C6A849</accession>
<evidence type="ECO:0000256" key="2">
    <source>
        <dbReference type="ARBA" id="ARBA00022737"/>
    </source>
</evidence>
<dbReference type="OrthoDB" id="250107at2"/>
<evidence type="ECO:0000256" key="1">
    <source>
        <dbReference type="ARBA" id="ARBA00022574"/>
    </source>
</evidence>
<feature type="domain" description="AAA+ ATPase" evidence="3">
    <location>
        <begin position="348"/>
        <end position="516"/>
    </location>
</feature>
<proteinExistence type="predicted"/>
<dbReference type="CDD" id="cd00009">
    <property type="entry name" value="AAA"/>
    <property type="match status" value="1"/>
</dbReference>
<dbReference type="PANTHER" id="PTHR19871:SF14">
    <property type="entry name" value="DUF4062 DOMAIN-CONTAINING PROTEIN"/>
    <property type="match status" value="1"/>
</dbReference>
<dbReference type="InterPro" id="IPR052752">
    <property type="entry name" value="NACHT-WD_repeat"/>
</dbReference>
<keyword evidence="1" id="KW-0853">WD repeat</keyword>
<dbReference type="SUPFAM" id="SSF52540">
    <property type="entry name" value="P-loop containing nucleoside triphosphate hydrolases"/>
    <property type="match status" value="1"/>
</dbReference>
<keyword evidence="2" id="KW-0677">Repeat</keyword>
<comment type="caution">
    <text evidence="4">The sequence shown here is derived from an EMBL/GenBank/DDBJ whole genome shotgun (WGS) entry which is preliminary data.</text>
</comment>
<evidence type="ECO:0000313" key="5">
    <source>
        <dbReference type="Proteomes" id="UP000320176"/>
    </source>
</evidence>
<evidence type="ECO:0000259" key="3">
    <source>
        <dbReference type="SMART" id="SM00382"/>
    </source>
</evidence>